<dbReference type="PANTHER" id="PTHR30587">
    <property type="entry name" value="FLAGELLAR BIOSYNTHETIC PROTEIN FLIP"/>
    <property type="match status" value="1"/>
</dbReference>
<dbReference type="AlphaFoldDB" id="A0A381WCJ4"/>
<protein>
    <recommendedName>
        <fullName evidence="8">Flagellar biosynthetic protein FliP</fullName>
    </recommendedName>
</protein>
<gene>
    <name evidence="7" type="ORF">METZ01_LOCUS103069</name>
</gene>
<name>A0A381WCJ4_9ZZZZ</name>
<evidence type="ECO:0000256" key="2">
    <source>
        <dbReference type="ARBA" id="ARBA00022475"/>
    </source>
</evidence>
<feature type="non-terminal residue" evidence="7">
    <location>
        <position position="143"/>
    </location>
</feature>
<keyword evidence="5 6" id="KW-0472">Membrane</keyword>
<comment type="subcellular location">
    <subcellularLocation>
        <location evidence="1">Cell membrane</location>
        <topology evidence="1">Multi-pass membrane protein</topology>
    </subcellularLocation>
</comment>
<keyword evidence="3 6" id="KW-0812">Transmembrane</keyword>
<dbReference type="GO" id="GO:0009306">
    <property type="term" value="P:protein secretion"/>
    <property type="evidence" value="ECO:0007669"/>
    <property type="project" value="InterPro"/>
</dbReference>
<dbReference type="EMBL" id="UINC01011371">
    <property type="protein sequence ID" value="SVA50215.1"/>
    <property type="molecule type" value="Genomic_DNA"/>
</dbReference>
<keyword evidence="4 6" id="KW-1133">Transmembrane helix</keyword>
<keyword evidence="2" id="KW-1003">Cell membrane</keyword>
<evidence type="ECO:0008006" key="8">
    <source>
        <dbReference type="Google" id="ProtNLM"/>
    </source>
</evidence>
<evidence type="ECO:0000256" key="1">
    <source>
        <dbReference type="ARBA" id="ARBA00004651"/>
    </source>
</evidence>
<reference evidence="7" key="1">
    <citation type="submission" date="2018-05" db="EMBL/GenBank/DDBJ databases">
        <authorList>
            <person name="Lanie J.A."/>
            <person name="Ng W.-L."/>
            <person name="Kazmierczak K.M."/>
            <person name="Andrzejewski T.M."/>
            <person name="Davidsen T.M."/>
            <person name="Wayne K.J."/>
            <person name="Tettelin H."/>
            <person name="Glass J.I."/>
            <person name="Rusch D."/>
            <person name="Podicherti R."/>
            <person name="Tsui H.-C.T."/>
            <person name="Winkler M.E."/>
        </authorList>
    </citation>
    <scope>NUCLEOTIDE SEQUENCE</scope>
</reference>
<dbReference type="GO" id="GO:0005886">
    <property type="term" value="C:plasma membrane"/>
    <property type="evidence" value="ECO:0007669"/>
    <property type="project" value="UniProtKB-SubCell"/>
</dbReference>
<dbReference type="InterPro" id="IPR005838">
    <property type="entry name" value="T3SS_IM_P"/>
</dbReference>
<sequence length="143" mass="15986">MLELNQRKIGKWHKPEPLSFFSNLKHTKFLTVILLLLAFFCLKMPLYAQSPIPGINISVDTATTPQQVSTTLQIVFLLTVLTLAPAILIMTTSFTRFVIVLSFLRQAIGTPQAPSNQIVIGIALFLSLFVMMPVWEEVNDVAL</sequence>
<proteinExistence type="predicted"/>
<feature type="transmembrane region" description="Helical" evidence="6">
    <location>
        <begin position="116"/>
        <end position="135"/>
    </location>
</feature>
<evidence type="ECO:0000256" key="3">
    <source>
        <dbReference type="ARBA" id="ARBA00022692"/>
    </source>
</evidence>
<organism evidence="7">
    <name type="scientific">marine metagenome</name>
    <dbReference type="NCBI Taxonomy" id="408172"/>
    <lineage>
        <taxon>unclassified sequences</taxon>
        <taxon>metagenomes</taxon>
        <taxon>ecological metagenomes</taxon>
    </lineage>
</organism>
<dbReference type="Pfam" id="PF00813">
    <property type="entry name" value="FliP"/>
    <property type="match status" value="1"/>
</dbReference>
<dbReference type="PANTHER" id="PTHR30587:SF0">
    <property type="entry name" value="FLAGELLAR BIOSYNTHETIC PROTEIN FLIP"/>
    <property type="match status" value="1"/>
</dbReference>
<dbReference type="PRINTS" id="PR01302">
    <property type="entry name" value="TYPE3IMPPROT"/>
</dbReference>
<evidence type="ECO:0000256" key="6">
    <source>
        <dbReference type="SAM" id="Phobius"/>
    </source>
</evidence>
<feature type="transmembrane region" description="Helical" evidence="6">
    <location>
        <begin position="72"/>
        <end position="104"/>
    </location>
</feature>
<accession>A0A381WCJ4</accession>
<evidence type="ECO:0000256" key="5">
    <source>
        <dbReference type="ARBA" id="ARBA00023136"/>
    </source>
</evidence>
<evidence type="ECO:0000256" key="4">
    <source>
        <dbReference type="ARBA" id="ARBA00022989"/>
    </source>
</evidence>
<evidence type="ECO:0000313" key="7">
    <source>
        <dbReference type="EMBL" id="SVA50215.1"/>
    </source>
</evidence>